<dbReference type="EMBL" id="VCKX01000062">
    <property type="protein sequence ID" value="TMR32984.1"/>
    <property type="molecule type" value="Genomic_DNA"/>
</dbReference>
<proteinExistence type="predicted"/>
<reference evidence="9 10" key="1">
    <citation type="submission" date="2019-05" db="EMBL/GenBank/DDBJ databases">
        <title>Draft genome sequence of Nonomuraea zeae DSM 100528.</title>
        <authorList>
            <person name="Saricaoglu S."/>
            <person name="Isik K."/>
        </authorList>
    </citation>
    <scope>NUCLEOTIDE SEQUENCE [LARGE SCALE GENOMIC DNA]</scope>
    <source>
        <strain evidence="9 10">DSM 100528</strain>
    </source>
</reference>
<dbReference type="PANTHER" id="PTHR23513:SF6">
    <property type="entry name" value="MAJOR FACILITATOR SUPERFAMILY ASSOCIATED DOMAIN-CONTAINING PROTEIN"/>
    <property type="match status" value="1"/>
</dbReference>
<comment type="subcellular location">
    <subcellularLocation>
        <location evidence="1">Cell membrane</location>
        <topology evidence="1">Multi-pass membrane protein</topology>
    </subcellularLocation>
</comment>
<dbReference type="AlphaFoldDB" id="A0A5S4GKC0"/>
<feature type="transmembrane region" description="Helical" evidence="7">
    <location>
        <begin position="229"/>
        <end position="250"/>
    </location>
</feature>
<evidence type="ECO:0000259" key="8">
    <source>
        <dbReference type="PROSITE" id="PS50850"/>
    </source>
</evidence>
<evidence type="ECO:0000256" key="3">
    <source>
        <dbReference type="ARBA" id="ARBA00022475"/>
    </source>
</evidence>
<dbReference type="InterPro" id="IPR010290">
    <property type="entry name" value="TM_effector"/>
</dbReference>
<feature type="transmembrane region" description="Helical" evidence="7">
    <location>
        <begin position="20"/>
        <end position="45"/>
    </location>
</feature>
<dbReference type="GO" id="GO:0005886">
    <property type="term" value="C:plasma membrane"/>
    <property type="evidence" value="ECO:0007669"/>
    <property type="project" value="UniProtKB-SubCell"/>
</dbReference>
<dbReference type="InterPro" id="IPR020846">
    <property type="entry name" value="MFS_dom"/>
</dbReference>
<feature type="transmembrane region" description="Helical" evidence="7">
    <location>
        <begin position="80"/>
        <end position="103"/>
    </location>
</feature>
<evidence type="ECO:0000256" key="4">
    <source>
        <dbReference type="ARBA" id="ARBA00022692"/>
    </source>
</evidence>
<evidence type="ECO:0000313" key="9">
    <source>
        <dbReference type="EMBL" id="TMR32984.1"/>
    </source>
</evidence>
<evidence type="ECO:0000313" key="10">
    <source>
        <dbReference type="Proteomes" id="UP000306628"/>
    </source>
</evidence>
<keyword evidence="3" id="KW-1003">Cell membrane</keyword>
<feature type="transmembrane region" description="Helical" evidence="7">
    <location>
        <begin position="355"/>
        <end position="375"/>
    </location>
</feature>
<dbReference type="Pfam" id="PF05977">
    <property type="entry name" value="MFS_3"/>
    <property type="match status" value="1"/>
</dbReference>
<keyword evidence="4 7" id="KW-0812">Transmembrane</keyword>
<sequence length="427" mass="44166">MSNPVTLFKRVEDRDFASLWAAQSVSQVGSQITTVALPLAAVALFDAGPAQMGLLNAAGYLPALLFTLLAGVWIDRGRRLPLLLGADLGRAVMIGLIPITALAGILKIEGLYLIVLVSGALTVLFDTAYHAYVPTLVPGRSLTRANSRLQFSVSFGQLAGPGLGGLLIQLLGAPVALVFDAASFLVSALFLLRIRHREPAPAPGGRRQIRQEIAEGSRAAFGNRHVRPVALEAATFNFFSQFIAAIYVLYAVHDLGLSAGVIGTIASAAAVGAVLGALAIQSLVRRLGFGPVLIATMVIASTPLVAIPLASGPAAPFVLAVAYFVQGFGLAVSASQAVTLRQVAVPPAVVGRANAAYRTLSFGVLPLGALTGGLLGDLIGLRPALLVGGIGLALAPMWVLLSPVRHLRTAEDARPRPAEVSVSAPES</sequence>
<keyword evidence="6 7" id="KW-0472">Membrane</keyword>
<feature type="transmembrane region" description="Helical" evidence="7">
    <location>
        <begin position="315"/>
        <end position="334"/>
    </location>
</feature>
<accession>A0A5S4GKC0</accession>
<evidence type="ECO:0000256" key="7">
    <source>
        <dbReference type="SAM" id="Phobius"/>
    </source>
</evidence>
<keyword evidence="10" id="KW-1185">Reference proteome</keyword>
<dbReference type="GO" id="GO:0022857">
    <property type="term" value="F:transmembrane transporter activity"/>
    <property type="evidence" value="ECO:0007669"/>
    <property type="project" value="InterPro"/>
</dbReference>
<gene>
    <name evidence="9" type="ORF">ETD85_21150</name>
</gene>
<feature type="domain" description="Major facilitator superfamily (MFS) profile" evidence="8">
    <location>
        <begin position="226"/>
        <end position="427"/>
    </location>
</feature>
<feature type="transmembrane region" description="Helical" evidence="7">
    <location>
        <begin position="256"/>
        <end position="280"/>
    </location>
</feature>
<organism evidence="9 10">
    <name type="scientific">Nonomuraea zeae</name>
    <dbReference type="NCBI Taxonomy" id="1642303"/>
    <lineage>
        <taxon>Bacteria</taxon>
        <taxon>Bacillati</taxon>
        <taxon>Actinomycetota</taxon>
        <taxon>Actinomycetes</taxon>
        <taxon>Streptosporangiales</taxon>
        <taxon>Streptosporangiaceae</taxon>
        <taxon>Nonomuraea</taxon>
    </lineage>
</organism>
<feature type="transmembrane region" description="Helical" evidence="7">
    <location>
        <begin position="57"/>
        <end position="74"/>
    </location>
</feature>
<dbReference type="PANTHER" id="PTHR23513">
    <property type="entry name" value="INTEGRAL MEMBRANE EFFLUX PROTEIN-RELATED"/>
    <property type="match status" value="1"/>
</dbReference>
<dbReference type="InterPro" id="IPR036259">
    <property type="entry name" value="MFS_trans_sf"/>
</dbReference>
<dbReference type="SUPFAM" id="SSF103473">
    <property type="entry name" value="MFS general substrate transporter"/>
    <property type="match status" value="1"/>
</dbReference>
<keyword evidence="5 7" id="KW-1133">Transmembrane helix</keyword>
<feature type="transmembrane region" description="Helical" evidence="7">
    <location>
        <begin position="381"/>
        <end position="401"/>
    </location>
</feature>
<comment type="caution">
    <text evidence="9">The sequence shown here is derived from an EMBL/GenBank/DDBJ whole genome shotgun (WGS) entry which is preliminary data.</text>
</comment>
<dbReference type="CDD" id="cd06173">
    <property type="entry name" value="MFS_MefA_like"/>
    <property type="match status" value="1"/>
</dbReference>
<evidence type="ECO:0000256" key="5">
    <source>
        <dbReference type="ARBA" id="ARBA00022989"/>
    </source>
</evidence>
<feature type="transmembrane region" description="Helical" evidence="7">
    <location>
        <begin position="287"/>
        <end position="309"/>
    </location>
</feature>
<dbReference type="OrthoDB" id="3542743at2"/>
<evidence type="ECO:0000256" key="6">
    <source>
        <dbReference type="ARBA" id="ARBA00023136"/>
    </source>
</evidence>
<name>A0A5S4GKC0_9ACTN</name>
<keyword evidence="2" id="KW-0813">Transport</keyword>
<dbReference type="Proteomes" id="UP000306628">
    <property type="component" value="Unassembled WGS sequence"/>
</dbReference>
<evidence type="ECO:0000256" key="2">
    <source>
        <dbReference type="ARBA" id="ARBA00022448"/>
    </source>
</evidence>
<protein>
    <submittedName>
        <fullName evidence="9">MFS transporter</fullName>
    </submittedName>
</protein>
<feature type="transmembrane region" description="Helical" evidence="7">
    <location>
        <begin position="110"/>
        <end position="132"/>
    </location>
</feature>
<evidence type="ECO:0000256" key="1">
    <source>
        <dbReference type="ARBA" id="ARBA00004651"/>
    </source>
</evidence>
<dbReference type="PROSITE" id="PS50850">
    <property type="entry name" value="MFS"/>
    <property type="match status" value="1"/>
</dbReference>
<dbReference type="Gene3D" id="1.20.1250.20">
    <property type="entry name" value="MFS general substrate transporter like domains"/>
    <property type="match status" value="1"/>
</dbReference>
<feature type="transmembrane region" description="Helical" evidence="7">
    <location>
        <begin position="166"/>
        <end position="192"/>
    </location>
</feature>